<keyword evidence="4 5" id="KW-0472">Membrane</keyword>
<feature type="transmembrane region" description="Helical" evidence="5">
    <location>
        <begin position="51"/>
        <end position="70"/>
    </location>
</feature>
<dbReference type="PANTHER" id="PTHR42723:SF1">
    <property type="entry name" value="CHLOROPHYLL SYNTHASE, CHLOROPLASTIC"/>
    <property type="match status" value="1"/>
</dbReference>
<feature type="transmembrane region" description="Helical" evidence="5">
    <location>
        <begin position="214"/>
        <end position="231"/>
    </location>
</feature>
<sequence>MGSDDHPAGVSGSALAGLARRAVHGNLVVSLAATSVAATTAALVRVPVDPLALFVVFAATLFVYSADRVADADVDAANLPRRAAFARRHGRTVVAASTLLYVAAVALAAARGVRYVEFLALPVVAVGVYSGLRAKRVFLAKNLLVGGAWAAVPLGVGAHAARLGDPRVWLLAAWTGSVITVAAVVFDVKDVHGDRAAGIDTIPVRYGPAAARRVATLANAALALAVVALVATRVLPGRFLVLLVLHAYVAAYVPFATPDRSALFYGLVVDGEHVVLALIVLVLHGAGML</sequence>
<gene>
    <name evidence="6" type="ORF">SAMN04487945_1333</name>
</gene>
<evidence type="ECO:0000313" key="7">
    <source>
        <dbReference type="Proteomes" id="UP000198518"/>
    </source>
</evidence>
<feature type="transmembrane region" description="Helical" evidence="5">
    <location>
        <begin position="168"/>
        <end position="186"/>
    </location>
</feature>
<evidence type="ECO:0000256" key="1">
    <source>
        <dbReference type="ARBA" id="ARBA00004651"/>
    </source>
</evidence>
<dbReference type="PANTHER" id="PTHR42723">
    <property type="entry name" value="CHLOROPHYLL SYNTHASE"/>
    <property type="match status" value="1"/>
</dbReference>
<reference evidence="6 7" key="1">
    <citation type="submission" date="2016-10" db="EMBL/GenBank/DDBJ databases">
        <authorList>
            <person name="de Groot N.N."/>
        </authorList>
    </citation>
    <scope>NUCLEOTIDE SEQUENCE [LARGE SCALE GENOMIC DNA]</scope>
    <source>
        <strain evidence="6 7">CGMCC 1.5337</strain>
    </source>
</reference>
<dbReference type="InterPro" id="IPR000537">
    <property type="entry name" value="UbiA_prenyltransferase"/>
</dbReference>
<keyword evidence="7" id="KW-1185">Reference proteome</keyword>
<evidence type="ECO:0000256" key="3">
    <source>
        <dbReference type="ARBA" id="ARBA00022989"/>
    </source>
</evidence>
<evidence type="ECO:0000256" key="2">
    <source>
        <dbReference type="ARBA" id="ARBA00022692"/>
    </source>
</evidence>
<evidence type="ECO:0000256" key="5">
    <source>
        <dbReference type="SAM" id="Phobius"/>
    </source>
</evidence>
<evidence type="ECO:0000256" key="4">
    <source>
        <dbReference type="ARBA" id="ARBA00023136"/>
    </source>
</evidence>
<protein>
    <submittedName>
        <fullName evidence="6">4-hydroxybenzoate polyprenyltransferase</fullName>
    </submittedName>
</protein>
<dbReference type="Gene3D" id="1.20.120.1780">
    <property type="entry name" value="UbiA prenyltransferase"/>
    <property type="match status" value="1"/>
</dbReference>
<feature type="transmembrane region" description="Helical" evidence="5">
    <location>
        <begin position="237"/>
        <end position="255"/>
    </location>
</feature>
<keyword evidence="3 5" id="KW-1133">Transmembrane helix</keyword>
<keyword evidence="2 5" id="KW-0812">Transmembrane</keyword>
<proteinExistence type="predicted"/>
<dbReference type="STRING" id="355548.SAMN04487945_1333"/>
<name>A0A1I0P204_9EURY</name>
<dbReference type="Pfam" id="PF01040">
    <property type="entry name" value="UbiA"/>
    <property type="match status" value="1"/>
</dbReference>
<dbReference type="RefSeq" id="WP_177170789.1">
    <property type="nucleotide sequence ID" value="NZ_FOJA01000001.1"/>
</dbReference>
<feature type="transmembrane region" description="Helical" evidence="5">
    <location>
        <begin position="144"/>
        <end position="162"/>
    </location>
</feature>
<accession>A0A1I0P204</accession>
<dbReference type="GO" id="GO:0005886">
    <property type="term" value="C:plasma membrane"/>
    <property type="evidence" value="ECO:0007669"/>
    <property type="project" value="UniProtKB-SubCell"/>
</dbReference>
<organism evidence="6 7">
    <name type="scientific">Halobacterium jilantaiense</name>
    <dbReference type="NCBI Taxonomy" id="355548"/>
    <lineage>
        <taxon>Archaea</taxon>
        <taxon>Methanobacteriati</taxon>
        <taxon>Methanobacteriota</taxon>
        <taxon>Stenosarchaea group</taxon>
        <taxon>Halobacteria</taxon>
        <taxon>Halobacteriales</taxon>
        <taxon>Halobacteriaceae</taxon>
        <taxon>Halobacterium</taxon>
    </lineage>
</organism>
<dbReference type="GO" id="GO:0016765">
    <property type="term" value="F:transferase activity, transferring alkyl or aryl (other than methyl) groups"/>
    <property type="evidence" value="ECO:0007669"/>
    <property type="project" value="InterPro"/>
</dbReference>
<feature type="transmembrane region" description="Helical" evidence="5">
    <location>
        <begin position="91"/>
        <end position="109"/>
    </location>
</feature>
<comment type="subcellular location">
    <subcellularLocation>
        <location evidence="1">Cell membrane</location>
        <topology evidence="1">Multi-pass membrane protein</topology>
    </subcellularLocation>
</comment>
<feature type="transmembrane region" description="Helical" evidence="5">
    <location>
        <begin position="262"/>
        <end position="286"/>
    </location>
</feature>
<dbReference type="OrthoDB" id="293340at2157"/>
<evidence type="ECO:0000313" key="6">
    <source>
        <dbReference type="EMBL" id="SEW08186.1"/>
    </source>
</evidence>
<keyword evidence="6" id="KW-0808">Transferase</keyword>
<dbReference type="Proteomes" id="UP000198518">
    <property type="component" value="Unassembled WGS sequence"/>
</dbReference>
<feature type="transmembrane region" description="Helical" evidence="5">
    <location>
        <begin position="115"/>
        <end position="132"/>
    </location>
</feature>
<dbReference type="AlphaFoldDB" id="A0A1I0P204"/>
<dbReference type="InterPro" id="IPR050475">
    <property type="entry name" value="Prenyltransferase_related"/>
</dbReference>
<dbReference type="EMBL" id="FOJA01000001">
    <property type="protein sequence ID" value="SEW08186.1"/>
    <property type="molecule type" value="Genomic_DNA"/>
</dbReference>